<accession>A0AAD8M2N7</accession>
<comment type="caution">
    <text evidence="1">The sequence shown here is derived from an EMBL/GenBank/DDBJ whole genome shotgun (WGS) entry which is preliminary data.</text>
</comment>
<name>A0AAD8M2N7_9APIA</name>
<organism evidence="1 2">
    <name type="scientific">Heracleum sosnowskyi</name>
    <dbReference type="NCBI Taxonomy" id="360622"/>
    <lineage>
        <taxon>Eukaryota</taxon>
        <taxon>Viridiplantae</taxon>
        <taxon>Streptophyta</taxon>
        <taxon>Embryophyta</taxon>
        <taxon>Tracheophyta</taxon>
        <taxon>Spermatophyta</taxon>
        <taxon>Magnoliopsida</taxon>
        <taxon>eudicotyledons</taxon>
        <taxon>Gunneridae</taxon>
        <taxon>Pentapetalae</taxon>
        <taxon>asterids</taxon>
        <taxon>campanulids</taxon>
        <taxon>Apiales</taxon>
        <taxon>Apiaceae</taxon>
        <taxon>Apioideae</taxon>
        <taxon>apioid superclade</taxon>
        <taxon>Tordylieae</taxon>
        <taxon>Tordyliinae</taxon>
        <taxon>Heracleum</taxon>
    </lineage>
</organism>
<gene>
    <name evidence="1" type="ORF">POM88_050543</name>
</gene>
<reference evidence="1" key="2">
    <citation type="submission" date="2023-05" db="EMBL/GenBank/DDBJ databases">
        <authorList>
            <person name="Schelkunov M.I."/>
        </authorList>
    </citation>
    <scope>NUCLEOTIDE SEQUENCE</scope>
    <source>
        <strain evidence="1">Hsosn_3</strain>
        <tissue evidence="1">Leaf</tissue>
    </source>
</reference>
<evidence type="ECO:0000313" key="2">
    <source>
        <dbReference type="Proteomes" id="UP001237642"/>
    </source>
</evidence>
<sequence>MGREIDGKIIGIEDLGTTHSCVGVWPSRNNNITTPFSPPATPPSISTSTPAFEGSDMLLAKVDGYWKLDERGNAISGIGGFVREARRGDICYIFSGPVTCDSSKAAAVAAISHIVGAIIDTNRFDREIQVHLDAKEAVQDIKNISQGSMLEKEMKEAIDNCLWNGLTFRKPLPSARFKKLNIDILKKCKKATRECLKSDRNAIHDVVLLMGKRQNPWKGRRSINLDGEAIQAANFE</sequence>
<proteinExistence type="predicted"/>
<keyword evidence="2" id="KW-1185">Reference proteome</keyword>
<evidence type="ECO:0000313" key="1">
    <source>
        <dbReference type="EMBL" id="KAK1357287.1"/>
    </source>
</evidence>
<reference evidence="1" key="1">
    <citation type="submission" date="2023-02" db="EMBL/GenBank/DDBJ databases">
        <title>Genome of toxic invasive species Heracleum sosnowskyi carries increased number of genes despite the absence of recent whole-genome duplications.</title>
        <authorList>
            <person name="Schelkunov M."/>
            <person name="Shtratnikova V."/>
            <person name="Makarenko M."/>
            <person name="Klepikova A."/>
            <person name="Omelchenko D."/>
            <person name="Novikova G."/>
            <person name="Obukhova E."/>
            <person name="Bogdanov V."/>
            <person name="Penin A."/>
            <person name="Logacheva M."/>
        </authorList>
    </citation>
    <scope>NUCLEOTIDE SEQUENCE</scope>
    <source>
        <strain evidence="1">Hsosn_3</strain>
        <tissue evidence="1">Leaf</tissue>
    </source>
</reference>
<protein>
    <submittedName>
        <fullName evidence="1">Uncharacterized protein</fullName>
    </submittedName>
</protein>
<dbReference type="EMBL" id="JAUIZM010000011">
    <property type="protein sequence ID" value="KAK1357287.1"/>
    <property type="molecule type" value="Genomic_DNA"/>
</dbReference>
<dbReference type="Proteomes" id="UP001237642">
    <property type="component" value="Unassembled WGS sequence"/>
</dbReference>
<dbReference type="AlphaFoldDB" id="A0AAD8M2N7"/>